<protein>
    <submittedName>
        <fullName evidence="2">Uncharacterized protein</fullName>
    </submittedName>
</protein>
<sequence>MHISSPKVLPSTVDGPDMNRDDLEPPFKWSAKRLGHADAYRIAATPPFDTLPRCLLPRVHQLENPPLMHYGYVVLPKFLLAYAEEHGLMVMFRKTVYSSDEEDKDEQDEEDKDKEEVDDNPNNEYRGPKISPCNRTATMAAAVHHMAEQHGMKFPHTSLVVRYLLQRKACVVVGMYNNYNLLPRDIPSDEYIARMGELLRSNDQPKWHLDAIDWRWEP</sequence>
<reference evidence="2 3" key="1">
    <citation type="submission" date="2016-03" db="EMBL/GenBank/DDBJ databases">
        <title>Whole genome sequencing of Grifola frondosa 9006-11.</title>
        <authorList>
            <person name="Min B."/>
            <person name="Park H."/>
            <person name="Kim J.-G."/>
            <person name="Cho H."/>
            <person name="Oh Y.-L."/>
            <person name="Kong W.-S."/>
            <person name="Choi I.-G."/>
        </authorList>
    </citation>
    <scope>NUCLEOTIDE SEQUENCE [LARGE SCALE GENOMIC DNA]</scope>
    <source>
        <strain evidence="2 3">9006-11</strain>
    </source>
</reference>
<evidence type="ECO:0000313" key="2">
    <source>
        <dbReference type="EMBL" id="OBZ67704.1"/>
    </source>
</evidence>
<dbReference type="OMA" id="HADAYRI"/>
<name>A0A1C7LY03_GRIFR</name>
<dbReference type="AlphaFoldDB" id="A0A1C7LY03"/>
<feature type="compositionally biased region" description="Acidic residues" evidence="1">
    <location>
        <begin position="99"/>
        <end position="121"/>
    </location>
</feature>
<accession>A0A1C7LY03</accession>
<evidence type="ECO:0000313" key="3">
    <source>
        <dbReference type="Proteomes" id="UP000092993"/>
    </source>
</evidence>
<dbReference type="EMBL" id="LUGG01000023">
    <property type="protein sequence ID" value="OBZ67704.1"/>
    <property type="molecule type" value="Genomic_DNA"/>
</dbReference>
<proteinExistence type="predicted"/>
<gene>
    <name evidence="2" type="ORF">A0H81_12287</name>
</gene>
<evidence type="ECO:0000256" key="1">
    <source>
        <dbReference type="SAM" id="MobiDB-lite"/>
    </source>
</evidence>
<keyword evidence="3" id="KW-1185">Reference proteome</keyword>
<feature type="region of interest" description="Disordered" evidence="1">
    <location>
        <begin position="1"/>
        <end position="22"/>
    </location>
</feature>
<feature type="region of interest" description="Disordered" evidence="1">
    <location>
        <begin position="99"/>
        <end position="131"/>
    </location>
</feature>
<organism evidence="2 3">
    <name type="scientific">Grifola frondosa</name>
    <name type="common">Maitake</name>
    <name type="synonym">Polyporus frondosus</name>
    <dbReference type="NCBI Taxonomy" id="5627"/>
    <lineage>
        <taxon>Eukaryota</taxon>
        <taxon>Fungi</taxon>
        <taxon>Dikarya</taxon>
        <taxon>Basidiomycota</taxon>
        <taxon>Agaricomycotina</taxon>
        <taxon>Agaricomycetes</taxon>
        <taxon>Polyporales</taxon>
        <taxon>Grifolaceae</taxon>
        <taxon>Grifola</taxon>
    </lineage>
</organism>
<dbReference type="Proteomes" id="UP000092993">
    <property type="component" value="Unassembled WGS sequence"/>
</dbReference>
<comment type="caution">
    <text evidence="2">The sequence shown here is derived from an EMBL/GenBank/DDBJ whole genome shotgun (WGS) entry which is preliminary data.</text>
</comment>
<dbReference type="OrthoDB" id="2795339at2759"/>